<sequence length="159" mass="17344">MTALVTGGSKGIGFISSLLSPHPLLKASEAASIIFISSIAGVVATNLASIVYSASKGAMNQMTKNLACEWAKDNIVNVWLLLSICFVFLCGKHLKEDRVVNAVISQTPLELERQCYISYTLIAFLCSPAASLHSMHLYLLFIIKSFGTLNMCNIIYYMN</sequence>
<dbReference type="InterPro" id="IPR020904">
    <property type="entry name" value="Sc_DH/Rdtase_CS"/>
</dbReference>
<comment type="similarity">
    <text evidence="3">Belongs to the short-chain dehydrogenases/reductases (SDR) family. SDR65C subfamily.</text>
</comment>
<name>A0AAQ3RRM6_VIGMU</name>
<dbReference type="InterPro" id="IPR045000">
    <property type="entry name" value="TR"/>
</dbReference>
<dbReference type="Pfam" id="PF00106">
    <property type="entry name" value="adh_short"/>
    <property type="match status" value="1"/>
</dbReference>
<dbReference type="PROSITE" id="PS00061">
    <property type="entry name" value="ADH_SHORT"/>
    <property type="match status" value="1"/>
</dbReference>
<evidence type="ECO:0000313" key="5">
    <source>
        <dbReference type="EMBL" id="WVZ02044.1"/>
    </source>
</evidence>
<dbReference type="GO" id="GO:0016491">
    <property type="term" value="F:oxidoreductase activity"/>
    <property type="evidence" value="ECO:0007669"/>
    <property type="project" value="UniProtKB-KW"/>
</dbReference>
<accession>A0AAQ3RRM6</accession>
<protein>
    <submittedName>
        <fullName evidence="5">Uncharacterized protein</fullName>
    </submittedName>
</protein>
<evidence type="ECO:0000256" key="1">
    <source>
        <dbReference type="ARBA" id="ARBA00022857"/>
    </source>
</evidence>
<dbReference type="PANTHER" id="PTHR42898:SF79">
    <property type="entry name" value="NAD(P)-BINDING ROSSMANN-FOLD PROTEIN"/>
    <property type="match status" value="1"/>
</dbReference>
<dbReference type="Proteomes" id="UP001374535">
    <property type="component" value="Chromosome 7"/>
</dbReference>
<keyword evidence="1" id="KW-0521">NADP</keyword>
<dbReference type="PANTHER" id="PTHR42898">
    <property type="entry name" value="TROPINONE REDUCTASE"/>
    <property type="match status" value="1"/>
</dbReference>
<keyword evidence="2" id="KW-0560">Oxidoreductase</keyword>
<organism evidence="5 6">
    <name type="scientific">Vigna mungo</name>
    <name type="common">Black gram</name>
    <name type="synonym">Phaseolus mungo</name>
    <dbReference type="NCBI Taxonomy" id="3915"/>
    <lineage>
        <taxon>Eukaryota</taxon>
        <taxon>Viridiplantae</taxon>
        <taxon>Streptophyta</taxon>
        <taxon>Embryophyta</taxon>
        <taxon>Tracheophyta</taxon>
        <taxon>Spermatophyta</taxon>
        <taxon>Magnoliopsida</taxon>
        <taxon>eudicotyledons</taxon>
        <taxon>Gunneridae</taxon>
        <taxon>Pentapetalae</taxon>
        <taxon>rosids</taxon>
        <taxon>fabids</taxon>
        <taxon>Fabales</taxon>
        <taxon>Fabaceae</taxon>
        <taxon>Papilionoideae</taxon>
        <taxon>50 kb inversion clade</taxon>
        <taxon>NPAAA clade</taxon>
        <taxon>indigoferoid/millettioid clade</taxon>
        <taxon>Phaseoleae</taxon>
        <taxon>Vigna</taxon>
    </lineage>
</organism>
<reference evidence="5 6" key="1">
    <citation type="journal article" date="2023" name="Life. Sci Alliance">
        <title>Evolutionary insights into 3D genome organization and epigenetic landscape of Vigna mungo.</title>
        <authorList>
            <person name="Junaid A."/>
            <person name="Singh B."/>
            <person name="Bhatia S."/>
        </authorList>
    </citation>
    <scope>NUCLEOTIDE SEQUENCE [LARGE SCALE GENOMIC DNA]</scope>
    <source>
        <strain evidence="5">Urdbean</strain>
    </source>
</reference>
<dbReference type="InterPro" id="IPR036291">
    <property type="entry name" value="NAD(P)-bd_dom_sf"/>
</dbReference>
<evidence type="ECO:0000256" key="3">
    <source>
        <dbReference type="ARBA" id="ARBA00025714"/>
    </source>
</evidence>
<keyword evidence="4" id="KW-0472">Membrane</keyword>
<evidence type="ECO:0000313" key="6">
    <source>
        <dbReference type="Proteomes" id="UP001374535"/>
    </source>
</evidence>
<dbReference type="SUPFAM" id="SSF51735">
    <property type="entry name" value="NAD(P)-binding Rossmann-fold domains"/>
    <property type="match status" value="1"/>
</dbReference>
<feature type="transmembrane region" description="Helical" evidence="4">
    <location>
        <begin position="138"/>
        <end position="158"/>
    </location>
</feature>
<feature type="transmembrane region" description="Helical" evidence="4">
    <location>
        <begin position="33"/>
        <end position="55"/>
    </location>
</feature>
<gene>
    <name evidence="5" type="ORF">V8G54_022850</name>
</gene>
<keyword evidence="4" id="KW-0812">Transmembrane</keyword>
<evidence type="ECO:0000256" key="2">
    <source>
        <dbReference type="ARBA" id="ARBA00023002"/>
    </source>
</evidence>
<evidence type="ECO:0000256" key="4">
    <source>
        <dbReference type="SAM" id="Phobius"/>
    </source>
</evidence>
<dbReference type="InterPro" id="IPR002347">
    <property type="entry name" value="SDR_fam"/>
</dbReference>
<keyword evidence="4" id="KW-1133">Transmembrane helix</keyword>
<keyword evidence="6" id="KW-1185">Reference proteome</keyword>
<dbReference type="AlphaFoldDB" id="A0AAQ3RRM6"/>
<proteinExistence type="inferred from homology"/>
<dbReference type="Gene3D" id="3.40.50.720">
    <property type="entry name" value="NAD(P)-binding Rossmann-like Domain"/>
    <property type="match status" value="1"/>
</dbReference>
<feature type="transmembrane region" description="Helical" evidence="4">
    <location>
        <begin position="75"/>
        <end position="94"/>
    </location>
</feature>
<dbReference type="EMBL" id="CP144694">
    <property type="protein sequence ID" value="WVZ02044.1"/>
    <property type="molecule type" value="Genomic_DNA"/>
</dbReference>